<evidence type="ECO:0000256" key="1">
    <source>
        <dbReference type="ARBA" id="ARBA00001946"/>
    </source>
</evidence>
<dbReference type="AlphaFoldDB" id="B4W1G1"/>
<proteinExistence type="inferred from homology"/>
<feature type="compositionally biased region" description="Basic residues" evidence="8">
    <location>
        <begin position="90"/>
        <end position="104"/>
    </location>
</feature>
<evidence type="ECO:0000256" key="8">
    <source>
        <dbReference type="SAM" id="MobiDB-lite"/>
    </source>
</evidence>
<feature type="region of interest" description="Disordered" evidence="8">
    <location>
        <begin position="86"/>
        <end position="117"/>
    </location>
</feature>
<dbReference type="GO" id="GO:0004518">
    <property type="term" value="F:nuclease activity"/>
    <property type="evidence" value="ECO:0007669"/>
    <property type="project" value="UniProtKB-KW"/>
</dbReference>
<dbReference type="Pfam" id="PF01850">
    <property type="entry name" value="PIN"/>
    <property type="match status" value="1"/>
</dbReference>
<evidence type="ECO:0000313" key="11">
    <source>
        <dbReference type="Proteomes" id="UP000003835"/>
    </source>
</evidence>
<evidence type="ECO:0000256" key="3">
    <source>
        <dbReference type="ARBA" id="ARBA00022722"/>
    </source>
</evidence>
<evidence type="ECO:0000256" key="5">
    <source>
        <dbReference type="ARBA" id="ARBA00022801"/>
    </source>
</evidence>
<comment type="cofactor">
    <cofactor evidence="1">
        <name>Mg(2+)</name>
        <dbReference type="ChEBI" id="CHEBI:18420"/>
    </cofactor>
</comment>
<keyword evidence="5" id="KW-0378">Hydrolase</keyword>
<dbReference type="GO" id="GO:0016787">
    <property type="term" value="F:hydrolase activity"/>
    <property type="evidence" value="ECO:0007669"/>
    <property type="project" value="UniProtKB-KW"/>
</dbReference>
<evidence type="ECO:0000313" key="10">
    <source>
        <dbReference type="EMBL" id="EDX71964.1"/>
    </source>
</evidence>
<dbReference type="SUPFAM" id="SSF88723">
    <property type="entry name" value="PIN domain-like"/>
    <property type="match status" value="1"/>
</dbReference>
<gene>
    <name evidence="10" type="ORF">MC7420_5108</name>
</gene>
<dbReference type="PANTHER" id="PTHR33653:SF1">
    <property type="entry name" value="RIBONUCLEASE VAPC2"/>
    <property type="match status" value="1"/>
</dbReference>
<dbReference type="Gene3D" id="3.40.50.1010">
    <property type="entry name" value="5'-nuclease"/>
    <property type="match status" value="1"/>
</dbReference>
<dbReference type="EMBL" id="DS989868">
    <property type="protein sequence ID" value="EDX71964.1"/>
    <property type="molecule type" value="Genomic_DNA"/>
</dbReference>
<evidence type="ECO:0000256" key="2">
    <source>
        <dbReference type="ARBA" id="ARBA00022649"/>
    </source>
</evidence>
<protein>
    <recommendedName>
        <fullName evidence="9">PIN domain-containing protein</fullName>
    </recommendedName>
</protein>
<feature type="domain" description="PIN" evidence="9">
    <location>
        <begin position="4"/>
        <end position="86"/>
    </location>
</feature>
<keyword evidence="4" id="KW-0479">Metal-binding</keyword>
<dbReference type="Proteomes" id="UP000003835">
    <property type="component" value="Unassembled WGS sequence"/>
</dbReference>
<keyword evidence="6" id="KW-0460">Magnesium</keyword>
<dbReference type="HOGENOM" id="CLU_2080758_0_0_3"/>
<dbReference type="eggNOG" id="COG1487">
    <property type="taxonomic scope" value="Bacteria"/>
</dbReference>
<dbReference type="STRING" id="118168.MC7420_5108"/>
<organism evidence="10 11">
    <name type="scientific">Coleofasciculus chthonoplastes PCC 7420</name>
    <dbReference type="NCBI Taxonomy" id="118168"/>
    <lineage>
        <taxon>Bacteria</taxon>
        <taxon>Bacillati</taxon>
        <taxon>Cyanobacteriota</taxon>
        <taxon>Cyanophyceae</taxon>
        <taxon>Coleofasciculales</taxon>
        <taxon>Coleofasciculaceae</taxon>
        <taxon>Coleofasciculus</taxon>
    </lineage>
</organism>
<evidence type="ECO:0000256" key="7">
    <source>
        <dbReference type="ARBA" id="ARBA00038093"/>
    </source>
</evidence>
<keyword evidence="3" id="KW-0540">Nuclease</keyword>
<dbReference type="InterPro" id="IPR002716">
    <property type="entry name" value="PIN_dom"/>
</dbReference>
<evidence type="ECO:0000256" key="6">
    <source>
        <dbReference type="ARBA" id="ARBA00022842"/>
    </source>
</evidence>
<sequence>MTFLCDTNIISELARPRPNPGVLAWSTQISSISLSVITLEEIAYGLTSNPNSRIQSWFDQFLRTHCQILPITAEIAQHCGELRGQLRTQGKPRTKRGYANRCYRRSPSTYPSHTKHP</sequence>
<reference evidence="10 11" key="1">
    <citation type="submission" date="2008-07" db="EMBL/GenBank/DDBJ databases">
        <authorList>
            <person name="Tandeau de Marsac N."/>
            <person name="Ferriera S."/>
            <person name="Johnson J."/>
            <person name="Kravitz S."/>
            <person name="Beeson K."/>
            <person name="Sutton G."/>
            <person name="Rogers Y.-H."/>
            <person name="Friedman R."/>
            <person name="Frazier M."/>
            <person name="Venter J.C."/>
        </authorList>
    </citation>
    <scope>NUCLEOTIDE SEQUENCE [LARGE SCALE GENOMIC DNA]</scope>
    <source>
        <strain evidence="10 11">PCC 7420</strain>
    </source>
</reference>
<accession>B4W1G1</accession>
<dbReference type="PANTHER" id="PTHR33653">
    <property type="entry name" value="RIBONUCLEASE VAPC2"/>
    <property type="match status" value="1"/>
</dbReference>
<dbReference type="InterPro" id="IPR029060">
    <property type="entry name" value="PIN-like_dom_sf"/>
</dbReference>
<comment type="similarity">
    <text evidence="7">Belongs to the PINc/VapC protein family.</text>
</comment>
<feature type="compositionally biased region" description="Polar residues" evidence="8">
    <location>
        <begin position="106"/>
        <end position="117"/>
    </location>
</feature>
<keyword evidence="2" id="KW-1277">Toxin-antitoxin system</keyword>
<dbReference type="InterPro" id="IPR050556">
    <property type="entry name" value="Type_II_TA_system_RNase"/>
</dbReference>
<evidence type="ECO:0000259" key="9">
    <source>
        <dbReference type="Pfam" id="PF01850"/>
    </source>
</evidence>
<keyword evidence="11" id="KW-1185">Reference proteome</keyword>
<dbReference type="RefSeq" id="WP_006105106.1">
    <property type="nucleotide sequence ID" value="NZ_DS989868.1"/>
</dbReference>
<dbReference type="GO" id="GO:0046872">
    <property type="term" value="F:metal ion binding"/>
    <property type="evidence" value="ECO:0007669"/>
    <property type="project" value="UniProtKB-KW"/>
</dbReference>
<name>B4W1G1_9CYAN</name>
<evidence type="ECO:0000256" key="4">
    <source>
        <dbReference type="ARBA" id="ARBA00022723"/>
    </source>
</evidence>